<sequence length="114" mass="12455">ICFSLENFRCLCTHEKGFGFKGSSFHRVISGFVSLVFILKFHNAGMLSMANSGPNSNGSQFFITTGKTEWLDGKHVVFGQVISGMEIVKRIESLGSKSGKPSDKVTIFNCGELV</sequence>
<dbReference type="GeneID" id="106477089"/>
<dbReference type="InterPro" id="IPR002130">
    <property type="entry name" value="Cyclophilin-type_PPIase_dom"/>
</dbReference>
<dbReference type="RefSeq" id="XP_022236487.1">
    <property type="nucleotide sequence ID" value="XM_022380779.1"/>
</dbReference>
<organism evidence="2 3">
    <name type="scientific">Limulus polyphemus</name>
    <name type="common">Atlantic horseshoe crab</name>
    <dbReference type="NCBI Taxonomy" id="6850"/>
    <lineage>
        <taxon>Eukaryota</taxon>
        <taxon>Metazoa</taxon>
        <taxon>Ecdysozoa</taxon>
        <taxon>Arthropoda</taxon>
        <taxon>Chelicerata</taxon>
        <taxon>Merostomata</taxon>
        <taxon>Xiphosura</taxon>
        <taxon>Limulidae</taxon>
        <taxon>Limulus</taxon>
    </lineage>
</organism>
<dbReference type="Pfam" id="PF00160">
    <property type="entry name" value="Pro_isomerase"/>
    <property type="match status" value="1"/>
</dbReference>
<protein>
    <submittedName>
        <fullName evidence="3">Peptidyl-prolyl cis-trans isomerase E-like</fullName>
    </submittedName>
</protein>
<dbReference type="InterPro" id="IPR029000">
    <property type="entry name" value="Cyclophilin-like_dom_sf"/>
</dbReference>
<keyword evidence="2" id="KW-1185">Reference proteome</keyword>
<dbReference type="PANTHER" id="PTHR11071">
    <property type="entry name" value="PEPTIDYL-PROLYL CIS-TRANS ISOMERASE"/>
    <property type="match status" value="1"/>
</dbReference>
<proteinExistence type="predicted"/>
<evidence type="ECO:0000313" key="3">
    <source>
        <dbReference type="RefSeq" id="XP_022236487.1"/>
    </source>
</evidence>
<reference evidence="3" key="1">
    <citation type="submission" date="2025-08" db="UniProtKB">
        <authorList>
            <consortium name="RefSeq"/>
        </authorList>
    </citation>
    <scope>IDENTIFICATION</scope>
    <source>
        <tissue evidence="3">Muscle</tissue>
    </source>
</reference>
<name>A0ABM1RYN2_LIMPO</name>
<evidence type="ECO:0000259" key="1">
    <source>
        <dbReference type="PROSITE" id="PS50072"/>
    </source>
</evidence>
<dbReference type="PANTHER" id="PTHR11071:SF561">
    <property type="entry name" value="PEPTIDYL-PROLYL CIS-TRANS ISOMERASE D-RELATED"/>
    <property type="match status" value="1"/>
</dbReference>
<feature type="non-terminal residue" evidence="3">
    <location>
        <position position="1"/>
    </location>
</feature>
<feature type="domain" description="PPIase cyclophilin-type" evidence="1">
    <location>
        <begin position="4"/>
        <end position="112"/>
    </location>
</feature>
<dbReference type="Gene3D" id="2.40.100.10">
    <property type="entry name" value="Cyclophilin-like"/>
    <property type="match status" value="2"/>
</dbReference>
<evidence type="ECO:0000313" key="2">
    <source>
        <dbReference type="Proteomes" id="UP000694941"/>
    </source>
</evidence>
<gene>
    <name evidence="3" type="primary">LOC106477089</name>
</gene>
<dbReference type="SUPFAM" id="SSF50891">
    <property type="entry name" value="Cyclophilin-like"/>
    <property type="match status" value="1"/>
</dbReference>
<accession>A0ABM1RYN2</accession>
<dbReference type="Proteomes" id="UP000694941">
    <property type="component" value="Unplaced"/>
</dbReference>
<dbReference type="PROSITE" id="PS50072">
    <property type="entry name" value="CSA_PPIASE_2"/>
    <property type="match status" value="1"/>
</dbReference>